<evidence type="ECO:0000313" key="4">
    <source>
        <dbReference type="Proteomes" id="UP000061569"/>
    </source>
</evidence>
<dbReference type="EMBL" id="CP013140">
    <property type="protein sequence ID" value="ALN56891.1"/>
    <property type="molecule type" value="Genomic_DNA"/>
</dbReference>
<dbReference type="PATRIC" id="fig|69.6.peg.1516"/>
<dbReference type="RefSeq" id="WP_057946856.1">
    <property type="nucleotide sequence ID" value="NZ_CP067396.1"/>
</dbReference>
<feature type="region of interest" description="Disordered" evidence="1">
    <location>
        <begin position="94"/>
        <end position="114"/>
    </location>
</feature>
<protein>
    <submittedName>
        <fullName evidence="3">Uncharacterized protein</fullName>
    </submittedName>
</protein>
<feature type="transmembrane region" description="Helical" evidence="2">
    <location>
        <begin position="74"/>
        <end position="92"/>
    </location>
</feature>
<sequence length="114" mass="12236">MDAVREGYRSDAAHALHARPDGAGAPAWTQGPGEVAWPRPRARDASRLDRLYRLKLAGRDPERRRRRRRSLHELACWFALALLLAAALASPVRAAGPAAPDAATTPAAAPRTAG</sequence>
<accession>A0A0S2DE29</accession>
<dbReference type="Proteomes" id="UP000061569">
    <property type="component" value="Chromosome"/>
</dbReference>
<evidence type="ECO:0000256" key="1">
    <source>
        <dbReference type="SAM" id="MobiDB-lite"/>
    </source>
</evidence>
<keyword evidence="2" id="KW-1133">Transmembrane helix</keyword>
<evidence type="ECO:0000313" key="3">
    <source>
        <dbReference type="EMBL" id="ALN56891.1"/>
    </source>
</evidence>
<name>A0A0S2DE29_LYSEN</name>
<gene>
    <name evidence="3" type="ORF">GLE_1534</name>
</gene>
<feature type="region of interest" description="Disordered" evidence="1">
    <location>
        <begin position="1"/>
        <end position="41"/>
    </location>
</feature>
<feature type="compositionally biased region" description="Basic and acidic residues" evidence="1">
    <location>
        <begin position="1"/>
        <end position="20"/>
    </location>
</feature>
<dbReference type="KEGG" id="lez:GLE_1534"/>
<keyword evidence="2" id="KW-0812">Transmembrane</keyword>
<reference evidence="3 4" key="1">
    <citation type="submission" date="2015-11" db="EMBL/GenBank/DDBJ databases">
        <title>Genome sequences of Lysobacter enzymogenes strain C3 and Lysobacter antibioticus ATCC 29479.</title>
        <authorList>
            <person name="Kobayashi D.Y."/>
        </authorList>
    </citation>
    <scope>NUCLEOTIDE SEQUENCE [LARGE SCALE GENOMIC DNA]</scope>
    <source>
        <strain evidence="3 4">C3</strain>
    </source>
</reference>
<proteinExistence type="predicted"/>
<dbReference type="STRING" id="69.GLE_1534"/>
<organism evidence="3 4">
    <name type="scientific">Lysobacter enzymogenes</name>
    <dbReference type="NCBI Taxonomy" id="69"/>
    <lineage>
        <taxon>Bacteria</taxon>
        <taxon>Pseudomonadati</taxon>
        <taxon>Pseudomonadota</taxon>
        <taxon>Gammaproteobacteria</taxon>
        <taxon>Lysobacterales</taxon>
        <taxon>Lysobacteraceae</taxon>
        <taxon>Lysobacter</taxon>
    </lineage>
</organism>
<dbReference type="AlphaFoldDB" id="A0A0S2DE29"/>
<keyword evidence="2" id="KW-0472">Membrane</keyword>
<evidence type="ECO:0000256" key="2">
    <source>
        <dbReference type="SAM" id="Phobius"/>
    </source>
</evidence>